<feature type="compositionally biased region" description="Polar residues" evidence="1">
    <location>
        <begin position="32"/>
        <end position="49"/>
    </location>
</feature>
<comment type="caution">
    <text evidence="2">The sequence shown here is derived from an EMBL/GenBank/DDBJ whole genome shotgun (WGS) entry which is preliminary data.</text>
</comment>
<feature type="region of interest" description="Disordered" evidence="1">
    <location>
        <begin position="26"/>
        <end position="63"/>
    </location>
</feature>
<accession>A0A9N9BG69</accession>
<evidence type="ECO:0000313" key="3">
    <source>
        <dbReference type="Proteomes" id="UP000789572"/>
    </source>
</evidence>
<feature type="non-terminal residue" evidence="2">
    <location>
        <position position="250"/>
    </location>
</feature>
<name>A0A9N9BG69_9GLOM</name>
<sequence>SEKYKKVFDLAFKEAVDEELRNKFEEMKKSANDGSSAKNMKSDPDSNTSENLEEEDQEEEESADKIDKFFMDKGNNEKIHNDITSNDIAYWNILDLTENFQIKSLFSTNDWEEMVESFNNEVKLIESDFLDVVDAENLERVDLPVSEADFDNAFPNMLAKRFLNREELKMNVGEIACWASAYRRNEGRSVVFRARIGQKCDFRGTLKKSINRFEALIGLRMVDSQSLIKKNYEDKVDLSVAMRDILYTFF</sequence>
<organism evidence="2 3">
    <name type="scientific">Paraglomus occultum</name>
    <dbReference type="NCBI Taxonomy" id="144539"/>
    <lineage>
        <taxon>Eukaryota</taxon>
        <taxon>Fungi</taxon>
        <taxon>Fungi incertae sedis</taxon>
        <taxon>Mucoromycota</taxon>
        <taxon>Glomeromycotina</taxon>
        <taxon>Glomeromycetes</taxon>
        <taxon>Paraglomerales</taxon>
        <taxon>Paraglomeraceae</taxon>
        <taxon>Paraglomus</taxon>
    </lineage>
</organism>
<dbReference type="Proteomes" id="UP000789572">
    <property type="component" value="Unassembled WGS sequence"/>
</dbReference>
<gene>
    <name evidence="2" type="ORF">POCULU_LOCUS5707</name>
</gene>
<feature type="compositionally biased region" description="Acidic residues" evidence="1">
    <location>
        <begin position="51"/>
        <end position="62"/>
    </location>
</feature>
<evidence type="ECO:0000256" key="1">
    <source>
        <dbReference type="SAM" id="MobiDB-lite"/>
    </source>
</evidence>
<dbReference type="EMBL" id="CAJVPJ010000915">
    <property type="protein sequence ID" value="CAG8565125.1"/>
    <property type="molecule type" value="Genomic_DNA"/>
</dbReference>
<protein>
    <submittedName>
        <fullName evidence="2">10897_t:CDS:1</fullName>
    </submittedName>
</protein>
<dbReference type="AlphaFoldDB" id="A0A9N9BG69"/>
<proteinExistence type="predicted"/>
<reference evidence="2" key="1">
    <citation type="submission" date="2021-06" db="EMBL/GenBank/DDBJ databases">
        <authorList>
            <person name="Kallberg Y."/>
            <person name="Tangrot J."/>
            <person name="Rosling A."/>
        </authorList>
    </citation>
    <scope>NUCLEOTIDE SEQUENCE</scope>
    <source>
        <strain evidence="2">IA702</strain>
    </source>
</reference>
<dbReference type="OrthoDB" id="2431712at2759"/>
<evidence type="ECO:0000313" key="2">
    <source>
        <dbReference type="EMBL" id="CAG8565125.1"/>
    </source>
</evidence>
<keyword evidence="3" id="KW-1185">Reference proteome</keyword>